<dbReference type="OrthoDB" id="2917041at2759"/>
<organism evidence="1 2">
    <name type="scientific">Coprinopsis marcescibilis</name>
    <name type="common">Agaric fungus</name>
    <name type="synonym">Psathyrella marcescibilis</name>
    <dbReference type="NCBI Taxonomy" id="230819"/>
    <lineage>
        <taxon>Eukaryota</taxon>
        <taxon>Fungi</taxon>
        <taxon>Dikarya</taxon>
        <taxon>Basidiomycota</taxon>
        <taxon>Agaricomycotina</taxon>
        <taxon>Agaricomycetes</taxon>
        <taxon>Agaricomycetidae</taxon>
        <taxon>Agaricales</taxon>
        <taxon>Agaricineae</taxon>
        <taxon>Psathyrellaceae</taxon>
        <taxon>Coprinopsis</taxon>
    </lineage>
</organism>
<feature type="non-terminal residue" evidence="1">
    <location>
        <position position="1"/>
    </location>
</feature>
<sequence length="91" mass="10184">KRADAVNETTNKAWWDLLDTTLKEHDFAPENIYGVDEVGFNTYGADREYVIGPKSKKGPQYQRRTGNRENITVIVSICADGTAPPPAIIFK</sequence>
<evidence type="ECO:0000313" key="1">
    <source>
        <dbReference type="EMBL" id="TFK21792.1"/>
    </source>
</evidence>
<gene>
    <name evidence="1" type="ORF">FA15DRAFT_546255</name>
</gene>
<feature type="non-terminal residue" evidence="1">
    <location>
        <position position="91"/>
    </location>
</feature>
<dbReference type="AlphaFoldDB" id="A0A5C3KND0"/>
<reference evidence="1 2" key="1">
    <citation type="journal article" date="2019" name="Nat. Ecol. Evol.">
        <title>Megaphylogeny resolves global patterns of mushroom evolution.</title>
        <authorList>
            <person name="Varga T."/>
            <person name="Krizsan K."/>
            <person name="Foldi C."/>
            <person name="Dima B."/>
            <person name="Sanchez-Garcia M."/>
            <person name="Sanchez-Ramirez S."/>
            <person name="Szollosi G.J."/>
            <person name="Szarkandi J.G."/>
            <person name="Papp V."/>
            <person name="Albert L."/>
            <person name="Andreopoulos W."/>
            <person name="Angelini C."/>
            <person name="Antonin V."/>
            <person name="Barry K.W."/>
            <person name="Bougher N.L."/>
            <person name="Buchanan P."/>
            <person name="Buyck B."/>
            <person name="Bense V."/>
            <person name="Catcheside P."/>
            <person name="Chovatia M."/>
            <person name="Cooper J."/>
            <person name="Damon W."/>
            <person name="Desjardin D."/>
            <person name="Finy P."/>
            <person name="Geml J."/>
            <person name="Haridas S."/>
            <person name="Hughes K."/>
            <person name="Justo A."/>
            <person name="Karasinski D."/>
            <person name="Kautmanova I."/>
            <person name="Kiss B."/>
            <person name="Kocsube S."/>
            <person name="Kotiranta H."/>
            <person name="LaButti K.M."/>
            <person name="Lechner B.E."/>
            <person name="Liimatainen K."/>
            <person name="Lipzen A."/>
            <person name="Lukacs Z."/>
            <person name="Mihaltcheva S."/>
            <person name="Morgado L.N."/>
            <person name="Niskanen T."/>
            <person name="Noordeloos M.E."/>
            <person name="Ohm R.A."/>
            <person name="Ortiz-Santana B."/>
            <person name="Ovrebo C."/>
            <person name="Racz N."/>
            <person name="Riley R."/>
            <person name="Savchenko A."/>
            <person name="Shiryaev A."/>
            <person name="Soop K."/>
            <person name="Spirin V."/>
            <person name="Szebenyi C."/>
            <person name="Tomsovsky M."/>
            <person name="Tulloss R.E."/>
            <person name="Uehling J."/>
            <person name="Grigoriev I.V."/>
            <person name="Vagvolgyi C."/>
            <person name="Papp T."/>
            <person name="Martin F.M."/>
            <person name="Miettinen O."/>
            <person name="Hibbett D.S."/>
            <person name="Nagy L.G."/>
        </authorList>
    </citation>
    <scope>NUCLEOTIDE SEQUENCE [LARGE SCALE GENOMIC DNA]</scope>
    <source>
        <strain evidence="1 2">CBS 121175</strain>
    </source>
</reference>
<keyword evidence="2" id="KW-1185">Reference proteome</keyword>
<evidence type="ECO:0000313" key="2">
    <source>
        <dbReference type="Proteomes" id="UP000307440"/>
    </source>
</evidence>
<dbReference type="EMBL" id="ML210257">
    <property type="protein sequence ID" value="TFK21792.1"/>
    <property type="molecule type" value="Genomic_DNA"/>
</dbReference>
<proteinExistence type="predicted"/>
<name>A0A5C3KND0_COPMA</name>
<protein>
    <recommendedName>
        <fullName evidence="3">DDE-1 domain-containing protein</fullName>
    </recommendedName>
</protein>
<dbReference type="Proteomes" id="UP000307440">
    <property type="component" value="Unassembled WGS sequence"/>
</dbReference>
<dbReference type="STRING" id="230819.A0A5C3KND0"/>
<evidence type="ECO:0008006" key="3">
    <source>
        <dbReference type="Google" id="ProtNLM"/>
    </source>
</evidence>
<accession>A0A5C3KND0</accession>